<comment type="caution">
    <text evidence="2">The sequence shown here is derived from an EMBL/GenBank/DDBJ whole genome shotgun (WGS) entry which is preliminary data.</text>
</comment>
<dbReference type="Proteomes" id="UP001501020">
    <property type="component" value="Unassembled WGS sequence"/>
</dbReference>
<proteinExistence type="predicted"/>
<evidence type="ECO:0000313" key="3">
    <source>
        <dbReference type="Proteomes" id="UP001501020"/>
    </source>
</evidence>
<keyword evidence="3" id="KW-1185">Reference proteome</keyword>
<accession>A0ABN2YPQ1</accession>
<sequence>MTESGAGPSGHGRRRGATGHRVAPDAAKGSVRNPTHYHCYKWSGGGQEWDRLGRADTLDVNSPDRPPVRTNDWLIKAPRFIAAVHDRAEDARDWLIAEWRLACPSAMNPVPDWTNGEDRDRRALMSIRSGCWPVYGQWLAGGTILFLSVVGTDRPCH</sequence>
<evidence type="ECO:0000313" key="2">
    <source>
        <dbReference type="EMBL" id="GAA2129721.1"/>
    </source>
</evidence>
<gene>
    <name evidence="2" type="ORF">GCM10009727_21330</name>
</gene>
<protein>
    <submittedName>
        <fullName evidence="2">Uncharacterized protein</fullName>
    </submittedName>
</protein>
<name>A0ABN2YPQ1_9ACTN</name>
<dbReference type="EMBL" id="BAAAMR010000014">
    <property type="protein sequence ID" value="GAA2129721.1"/>
    <property type="molecule type" value="Genomic_DNA"/>
</dbReference>
<dbReference type="RefSeq" id="WP_344264217.1">
    <property type="nucleotide sequence ID" value="NZ_BAAAMR010000014.1"/>
</dbReference>
<organism evidence="2 3">
    <name type="scientific">Actinomadura napierensis</name>
    <dbReference type="NCBI Taxonomy" id="267854"/>
    <lineage>
        <taxon>Bacteria</taxon>
        <taxon>Bacillati</taxon>
        <taxon>Actinomycetota</taxon>
        <taxon>Actinomycetes</taxon>
        <taxon>Streptosporangiales</taxon>
        <taxon>Thermomonosporaceae</taxon>
        <taxon>Actinomadura</taxon>
    </lineage>
</organism>
<evidence type="ECO:0000256" key="1">
    <source>
        <dbReference type="SAM" id="MobiDB-lite"/>
    </source>
</evidence>
<feature type="region of interest" description="Disordered" evidence="1">
    <location>
        <begin position="1"/>
        <end position="30"/>
    </location>
</feature>
<reference evidence="2 3" key="1">
    <citation type="journal article" date="2019" name="Int. J. Syst. Evol. Microbiol.">
        <title>The Global Catalogue of Microorganisms (GCM) 10K type strain sequencing project: providing services to taxonomists for standard genome sequencing and annotation.</title>
        <authorList>
            <consortium name="The Broad Institute Genomics Platform"/>
            <consortium name="The Broad Institute Genome Sequencing Center for Infectious Disease"/>
            <person name="Wu L."/>
            <person name="Ma J."/>
        </authorList>
    </citation>
    <scope>NUCLEOTIDE SEQUENCE [LARGE SCALE GENOMIC DNA]</scope>
    <source>
        <strain evidence="2 3">JCM 13850</strain>
    </source>
</reference>